<name>A0A6J6RL96_9ZZZZ</name>
<protein>
    <submittedName>
        <fullName evidence="2">Unannotated protein</fullName>
    </submittedName>
</protein>
<feature type="region of interest" description="Disordered" evidence="1">
    <location>
        <begin position="109"/>
        <end position="264"/>
    </location>
</feature>
<feature type="compositionally biased region" description="Polar residues" evidence="1">
    <location>
        <begin position="253"/>
        <end position="264"/>
    </location>
</feature>
<gene>
    <name evidence="2" type="ORF">UFOPK2579_02141</name>
</gene>
<feature type="compositionally biased region" description="Low complexity" evidence="1">
    <location>
        <begin position="78"/>
        <end position="87"/>
    </location>
</feature>
<dbReference type="EMBL" id="CAEZXR010000295">
    <property type="protein sequence ID" value="CAB4723428.1"/>
    <property type="molecule type" value="Genomic_DNA"/>
</dbReference>
<organism evidence="2">
    <name type="scientific">freshwater metagenome</name>
    <dbReference type="NCBI Taxonomy" id="449393"/>
    <lineage>
        <taxon>unclassified sequences</taxon>
        <taxon>metagenomes</taxon>
        <taxon>ecological metagenomes</taxon>
    </lineage>
</organism>
<evidence type="ECO:0000313" key="2">
    <source>
        <dbReference type="EMBL" id="CAB4723428.1"/>
    </source>
</evidence>
<feature type="compositionally biased region" description="Low complexity" evidence="1">
    <location>
        <begin position="241"/>
        <end position="252"/>
    </location>
</feature>
<feature type="compositionally biased region" description="Low complexity" evidence="1">
    <location>
        <begin position="136"/>
        <end position="159"/>
    </location>
</feature>
<sequence length="264" mass="27027">MRRARWCRPDLRTSPRPSSPPTCASPPRPWRWPRAGCWSRMPATARSSSSPPTAPCCAGGAASASPTDCACCPPRSRPPSATTSSSRTRSDTGCTASRCRTRRAGCWSATAGSGSRATGASGCRARGTSPGGRTGSGSRWPACTSSGRSTRSPASARSRPAPPTRVCSTLRSPRRGWPRPPASLPTATDSGSPTPRPRRCAGSRPARCTPRSAPACSSSGSATARAPRRCSSTPSGSACCPTGASPSATPTTVRSVATTRSPPS</sequence>
<accession>A0A6J6RL96</accession>
<feature type="compositionally biased region" description="Low complexity" evidence="1">
    <location>
        <begin position="42"/>
        <end position="67"/>
    </location>
</feature>
<evidence type="ECO:0000256" key="1">
    <source>
        <dbReference type="SAM" id="MobiDB-lite"/>
    </source>
</evidence>
<dbReference type="AlphaFoldDB" id="A0A6J6RL96"/>
<feature type="compositionally biased region" description="Low complexity" evidence="1">
    <location>
        <begin position="109"/>
        <end position="128"/>
    </location>
</feature>
<reference evidence="2" key="1">
    <citation type="submission" date="2020-05" db="EMBL/GenBank/DDBJ databases">
        <authorList>
            <person name="Chiriac C."/>
            <person name="Salcher M."/>
            <person name="Ghai R."/>
            <person name="Kavagutti S V."/>
        </authorList>
    </citation>
    <scope>NUCLEOTIDE SEQUENCE</scope>
</reference>
<feature type="region of interest" description="Disordered" evidence="1">
    <location>
        <begin position="1"/>
        <end position="94"/>
    </location>
</feature>
<proteinExistence type="predicted"/>
<feature type="compositionally biased region" description="Pro residues" evidence="1">
    <location>
        <begin position="17"/>
        <end position="30"/>
    </location>
</feature>